<dbReference type="PANTHER" id="PTHR11662:SF454">
    <property type="entry name" value="SIALIN-LIKE"/>
    <property type="match status" value="1"/>
</dbReference>
<evidence type="ECO:0000313" key="8">
    <source>
        <dbReference type="RefSeq" id="XP_002735127.1"/>
    </source>
</evidence>
<feature type="domain" description="Major facilitator superfamily (MFS) profile" evidence="6">
    <location>
        <begin position="148"/>
        <end position="592"/>
    </location>
</feature>
<keyword evidence="3 5" id="KW-1133">Transmembrane helix</keyword>
<evidence type="ECO:0000256" key="1">
    <source>
        <dbReference type="ARBA" id="ARBA00004141"/>
    </source>
</evidence>
<dbReference type="PANTHER" id="PTHR11662">
    <property type="entry name" value="SOLUTE CARRIER FAMILY 17"/>
    <property type="match status" value="1"/>
</dbReference>
<gene>
    <name evidence="8" type="primary">LOC100367520</name>
</gene>
<reference evidence="8" key="1">
    <citation type="submission" date="2025-08" db="UniProtKB">
        <authorList>
            <consortium name="RefSeq"/>
        </authorList>
    </citation>
    <scope>IDENTIFICATION</scope>
    <source>
        <tissue evidence="8">Testes</tissue>
    </source>
</reference>
<accession>A0ABM0GQK6</accession>
<keyword evidence="4 5" id="KW-0472">Membrane</keyword>
<dbReference type="InterPro" id="IPR011701">
    <property type="entry name" value="MFS"/>
</dbReference>
<evidence type="ECO:0000259" key="6">
    <source>
        <dbReference type="PROSITE" id="PS50850"/>
    </source>
</evidence>
<evidence type="ECO:0000256" key="3">
    <source>
        <dbReference type="ARBA" id="ARBA00022989"/>
    </source>
</evidence>
<evidence type="ECO:0000256" key="4">
    <source>
        <dbReference type="ARBA" id="ARBA00023136"/>
    </source>
</evidence>
<feature type="transmembrane region" description="Helical" evidence="5">
    <location>
        <begin position="500"/>
        <end position="519"/>
    </location>
</feature>
<dbReference type="Pfam" id="PF07690">
    <property type="entry name" value="MFS_1"/>
    <property type="match status" value="1"/>
</dbReference>
<keyword evidence="7" id="KW-1185">Reference proteome</keyword>
<evidence type="ECO:0000256" key="5">
    <source>
        <dbReference type="SAM" id="Phobius"/>
    </source>
</evidence>
<organism evidence="7 8">
    <name type="scientific">Saccoglossus kowalevskii</name>
    <name type="common">Acorn worm</name>
    <dbReference type="NCBI Taxonomy" id="10224"/>
    <lineage>
        <taxon>Eukaryota</taxon>
        <taxon>Metazoa</taxon>
        <taxon>Hemichordata</taxon>
        <taxon>Enteropneusta</taxon>
        <taxon>Harrimaniidae</taxon>
        <taxon>Saccoglossus</taxon>
    </lineage>
</organism>
<feature type="transmembrane region" description="Helical" evidence="5">
    <location>
        <begin position="569"/>
        <end position="588"/>
    </location>
</feature>
<proteinExistence type="predicted"/>
<name>A0ABM0GQK6_SACKO</name>
<protein>
    <submittedName>
        <fullName evidence="8">Sialin-like</fullName>
    </submittedName>
</protein>
<keyword evidence="2 5" id="KW-0812">Transmembrane</keyword>
<dbReference type="CDD" id="cd17318">
    <property type="entry name" value="MFS_SLC17"/>
    <property type="match status" value="1"/>
</dbReference>
<feature type="transmembrane region" description="Helical" evidence="5">
    <location>
        <begin position="146"/>
        <end position="164"/>
    </location>
</feature>
<dbReference type="RefSeq" id="XP_002735127.1">
    <property type="nucleotide sequence ID" value="XM_002735081.1"/>
</dbReference>
<evidence type="ECO:0000256" key="2">
    <source>
        <dbReference type="ARBA" id="ARBA00022692"/>
    </source>
</evidence>
<feature type="transmembrane region" description="Helical" evidence="5">
    <location>
        <begin position="246"/>
        <end position="269"/>
    </location>
</feature>
<comment type="subcellular location">
    <subcellularLocation>
        <location evidence="1">Membrane</location>
        <topology evidence="1">Multi-pass membrane protein</topology>
    </subcellularLocation>
</comment>
<dbReference type="GeneID" id="100367520"/>
<dbReference type="InterPro" id="IPR020846">
    <property type="entry name" value="MFS_dom"/>
</dbReference>
<feature type="transmembrane region" description="Helical" evidence="5">
    <location>
        <begin position="313"/>
        <end position="332"/>
    </location>
</feature>
<sequence length="638" mass="71634">MGLSKLSDLFMNTRPRRRQNNKSVSIHCARWFDTECNNAKLDLQRKLRQFRTSKKEYSDMLIKKKKVYQNNQIPELEKAARDSDSKKFWGFFRNADEPTPPSIRPTEWFNYFNSLFNPVINVEKTLSTTICGAVLNLLSRMVSDLIAARHVLAIWFFFGMLNAYTMRNNLSVAIVAMVNSTGHDSDAQDSADECGINATVTEEEETGDFNWSSYQEGILLGAFYYGYTITQIPGGWLERKFGAMRVYGGSILFCAILTMLTPAAAWLGFGAIFTCRFLLGFCQGPVFPSSYGMWGKWAPPLERSRLISFSNSGANWGSIAAMSLSGVLSVTLGWESCFYVFGIISLCWCVFWFLLIWDIPDSHPRISEEERSYIVNSITTNVKKSGWRVPWLSIFKSPQVWGLTIGHFCSNWGSYTLLTSLPQYMDQILGFNLGANGFMSSLSSLGLWTFTIFYGWLADYTRQRYIMSTIQVRRVLTSLGMFLPAVFLMMGGQIGCNRGLAVLFITISSAFSGCGTPGFKVNHVEIAPKFGGILFGITNTAGSIAGSLSPLVVGAATAEENTREQWQKIFALSALIYVIGGIAVLLTLKVDEREWAKDKEARQRDKTQQTDMVVFDNVGIEKTDSGSEDDIYKHQKHE</sequence>
<evidence type="ECO:0000313" key="7">
    <source>
        <dbReference type="Proteomes" id="UP000694865"/>
    </source>
</evidence>
<dbReference type="PROSITE" id="PS50850">
    <property type="entry name" value="MFS"/>
    <property type="match status" value="1"/>
</dbReference>
<dbReference type="SUPFAM" id="SSF103473">
    <property type="entry name" value="MFS general substrate transporter"/>
    <property type="match status" value="1"/>
</dbReference>
<dbReference type="Proteomes" id="UP000694865">
    <property type="component" value="Unplaced"/>
</dbReference>
<feature type="transmembrane region" description="Helical" evidence="5">
    <location>
        <begin position="438"/>
        <end position="456"/>
    </location>
</feature>
<dbReference type="Gene3D" id="1.20.1250.20">
    <property type="entry name" value="MFS general substrate transporter like domains"/>
    <property type="match status" value="2"/>
</dbReference>
<dbReference type="InterPro" id="IPR050382">
    <property type="entry name" value="MFS_Na/Anion_cotransporter"/>
</dbReference>
<dbReference type="InterPro" id="IPR036259">
    <property type="entry name" value="MFS_trans_sf"/>
</dbReference>
<feature type="transmembrane region" description="Helical" evidence="5">
    <location>
        <begin position="476"/>
        <end position="494"/>
    </location>
</feature>
<feature type="transmembrane region" description="Helical" evidence="5">
    <location>
        <begin position="531"/>
        <end position="557"/>
    </location>
</feature>
<feature type="transmembrane region" description="Helical" evidence="5">
    <location>
        <begin position="338"/>
        <end position="357"/>
    </location>
</feature>